<sequence>MKAQEKRTDRKVHLNVHATGQISPLMEFGQYVDPADGALCCYIPVIEDMVLKLRGRCSGTTLTIAHDVAVDGVLRKSNATVAKTVAYQSNKKLDYETFLYQTDIGVLDTEMKVGVATGVKSAQSDGKETVGTIEFRLWFLRQFNDEHEIDKSKTYYKTADNEEVWDNTAPPITYRTLEPEFKMSFERNCAALDKGNAKRQQNKMDAKRPAKEPWIIFRFHYRSQAAIDQHHLPVTYNPYLKDPEEAHIVEIEPVPDLKVGTKQPQRKGRHNDVSTPTSSHNAQPNPPTPPTAKRAKPNVTVTTTTTTPTIPVPTPPVTTPSSPSLSPITEIELSTLTLPALRKKLRRLRAQREKVAARQAEVSGELAPYEDLVARERERVRREVEVQMGEYSEEVERLRDDERMLGEFRGAV</sequence>
<feature type="compositionally biased region" description="Polar residues" evidence="2">
    <location>
        <begin position="273"/>
        <end position="283"/>
    </location>
</feature>
<evidence type="ECO:0000256" key="1">
    <source>
        <dbReference type="SAM" id="Coils"/>
    </source>
</evidence>
<dbReference type="EMBL" id="MU006779">
    <property type="protein sequence ID" value="KAF2644153.1"/>
    <property type="molecule type" value="Genomic_DNA"/>
</dbReference>
<organism evidence="3 4">
    <name type="scientific">Massarina eburnea CBS 473.64</name>
    <dbReference type="NCBI Taxonomy" id="1395130"/>
    <lineage>
        <taxon>Eukaryota</taxon>
        <taxon>Fungi</taxon>
        <taxon>Dikarya</taxon>
        <taxon>Ascomycota</taxon>
        <taxon>Pezizomycotina</taxon>
        <taxon>Dothideomycetes</taxon>
        <taxon>Pleosporomycetidae</taxon>
        <taxon>Pleosporales</taxon>
        <taxon>Massarineae</taxon>
        <taxon>Massarinaceae</taxon>
        <taxon>Massarina</taxon>
    </lineage>
</organism>
<feature type="coiled-coil region" evidence="1">
    <location>
        <begin position="338"/>
        <end position="401"/>
    </location>
</feature>
<feature type="compositionally biased region" description="Low complexity" evidence="2">
    <location>
        <begin position="297"/>
        <end position="309"/>
    </location>
</feature>
<dbReference type="AlphaFoldDB" id="A0A6A6SBL9"/>
<evidence type="ECO:0000256" key="2">
    <source>
        <dbReference type="SAM" id="MobiDB-lite"/>
    </source>
</evidence>
<keyword evidence="4" id="KW-1185">Reference proteome</keyword>
<dbReference type="OrthoDB" id="5309154at2759"/>
<dbReference type="Proteomes" id="UP000799753">
    <property type="component" value="Unassembled WGS sequence"/>
</dbReference>
<proteinExistence type="predicted"/>
<accession>A0A6A6SBL9</accession>
<gene>
    <name evidence="3" type="ORF">P280DRAFT_392960</name>
</gene>
<evidence type="ECO:0000313" key="3">
    <source>
        <dbReference type="EMBL" id="KAF2644153.1"/>
    </source>
</evidence>
<feature type="region of interest" description="Disordered" evidence="2">
    <location>
        <begin position="251"/>
        <end position="326"/>
    </location>
</feature>
<protein>
    <submittedName>
        <fullName evidence="3">Uncharacterized protein</fullName>
    </submittedName>
</protein>
<name>A0A6A6SBL9_9PLEO</name>
<keyword evidence="1" id="KW-0175">Coiled coil</keyword>
<reference evidence="3" key="1">
    <citation type="journal article" date="2020" name="Stud. Mycol.">
        <title>101 Dothideomycetes genomes: a test case for predicting lifestyles and emergence of pathogens.</title>
        <authorList>
            <person name="Haridas S."/>
            <person name="Albert R."/>
            <person name="Binder M."/>
            <person name="Bloem J."/>
            <person name="Labutti K."/>
            <person name="Salamov A."/>
            <person name="Andreopoulos B."/>
            <person name="Baker S."/>
            <person name="Barry K."/>
            <person name="Bills G."/>
            <person name="Bluhm B."/>
            <person name="Cannon C."/>
            <person name="Castanera R."/>
            <person name="Culley D."/>
            <person name="Daum C."/>
            <person name="Ezra D."/>
            <person name="Gonzalez J."/>
            <person name="Henrissat B."/>
            <person name="Kuo A."/>
            <person name="Liang C."/>
            <person name="Lipzen A."/>
            <person name="Lutzoni F."/>
            <person name="Magnuson J."/>
            <person name="Mondo S."/>
            <person name="Nolan M."/>
            <person name="Ohm R."/>
            <person name="Pangilinan J."/>
            <person name="Park H.-J."/>
            <person name="Ramirez L."/>
            <person name="Alfaro M."/>
            <person name="Sun H."/>
            <person name="Tritt A."/>
            <person name="Yoshinaga Y."/>
            <person name="Zwiers L.-H."/>
            <person name="Turgeon B."/>
            <person name="Goodwin S."/>
            <person name="Spatafora J."/>
            <person name="Crous P."/>
            <person name="Grigoriev I."/>
        </authorList>
    </citation>
    <scope>NUCLEOTIDE SEQUENCE</scope>
    <source>
        <strain evidence="3">CBS 473.64</strain>
    </source>
</reference>
<evidence type="ECO:0000313" key="4">
    <source>
        <dbReference type="Proteomes" id="UP000799753"/>
    </source>
</evidence>